<dbReference type="Pfam" id="PF07707">
    <property type="entry name" value="BACK"/>
    <property type="match status" value="1"/>
</dbReference>
<dbReference type="Gene3D" id="1.25.40.420">
    <property type="match status" value="1"/>
</dbReference>
<evidence type="ECO:0000313" key="5">
    <source>
        <dbReference type="Proteomes" id="UP000499080"/>
    </source>
</evidence>
<dbReference type="InterPro" id="IPR015915">
    <property type="entry name" value="Kelch-typ_b-propeller"/>
</dbReference>
<dbReference type="PANTHER" id="PTHR45632">
    <property type="entry name" value="LD33804P"/>
    <property type="match status" value="1"/>
</dbReference>
<keyword evidence="5" id="KW-1185">Reference proteome</keyword>
<proteinExistence type="predicted"/>
<dbReference type="AlphaFoldDB" id="A0A4Y2LQS3"/>
<dbReference type="EMBL" id="BGPR01006143">
    <property type="protein sequence ID" value="GBN16383.1"/>
    <property type="molecule type" value="Genomic_DNA"/>
</dbReference>
<keyword evidence="1" id="KW-0880">Kelch repeat</keyword>
<dbReference type="InterPro" id="IPR006652">
    <property type="entry name" value="Kelch_1"/>
</dbReference>
<name>A0A4Y2LQS3_ARAVE</name>
<sequence length="384" mass="43973">MFASDFLLMDDLLKSCGSFAIQNMTSKNCLSFLSIAWQIDRLAILEDCFRFALVHFEDILKPSNGGFEELPFEILKTLLESNSLNVISERSVWKAIVSWTEANSSERLPHVPILLTSLRFEEVDKEEGRRRRPISKDELRAEIISHTIVSSNPHCSGLILLDPLHYYMTKNVTLSRQAKLEPHYQNLPGSYSLRVPSHLYITARRTLTPTKSGSELFLSYDNELDFWRQIGEAEFFIDTMVQIDQFIFLFSVQENKNLIFDIAEEEWMEISNPPGLCSNSCVITSGGQLFCVGGARNGHDSTNVIFNYNFEIDRWQHIRMLRPVIIYGSVTVGDLIFIVGVAEFDPVLICIAYDPEFDQWIVLPPPNVHRRGFSVVAFQEQVFV</sequence>
<dbReference type="SMART" id="SM00875">
    <property type="entry name" value="BACK"/>
    <property type="match status" value="1"/>
</dbReference>
<feature type="domain" description="BACK" evidence="3">
    <location>
        <begin position="29"/>
        <end position="132"/>
    </location>
</feature>
<comment type="caution">
    <text evidence="4">The sequence shown here is derived from an EMBL/GenBank/DDBJ whole genome shotgun (WGS) entry which is preliminary data.</text>
</comment>
<dbReference type="Pfam" id="PF01344">
    <property type="entry name" value="Kelch_1"/>
    <property type="match status" value="1"/>
</dbReference>
<dbReference type="Proteomes" id="UP000499080">
    <property type="component" value="Unassembled WGS sequence"/>
</dbReference>
<evidence type="ECO:0000256" key="1">
    <source>
        <dbReference type="ARBA" id="ARBA00022441"/>
    </source>
</evidence>
<evidence type="ECO:0000256" key="2">
    <source>
        <dbReference type="ARBA" id="ARBA00022737"/>
    </source>
</evidence>
<gene>
    <name evidence="4" type="ORF">AVEN_231925_1</name>
</gene>
<dbReference type="OrthoDB" id="45365at2759"/>
<evidence type="ECO:0000259" key="3">
    <source>
        <dbReference type="SMART" id="SM00875"/>
    </source>
</evidence>
<protein>
    <recommendedName>
        <fullName evidence="3">BACK domain-containing protein</fullName>
    </recommendedName>
</protein>
<dbReference type="SUPFAM" id="SSF117281">
    <property type="entry name" value="Kelch motif"/>
    <property type="match status" value="1"/>
</dbReference>
<accession>A0A4Y2LQS3</accession>
<organism evidence="4 5">
    <name type="scientific">Araneus ventricosus</name>
    <name type="common">Orbweaver spider</name>
    <name type="synonym">Epeira ventricosa</name>
    <dbReference type="NCBI Taxonomy" id="182803"/>
    <lineage>
        <taxon>Eukaryota</taxon>
        <taxon>Metazoa</taxon>
        <taxon>Ecdysozoa</taxon>
        <taxon>Arthropoda</taxon>
        <taxon>Chelicerata</taxon>
        <taxon>Arachnida</taxon>
        <taxon>Araneae</taxon>
        <taxon>Araneomorphae</taxon>
        <taxon>Entelegynae</taxon>
        <taxon>Araneoidea</taxon>
        <taxon>Araneidae</taxon>
        <taxon>Araneus</taxon>
    </lineage>
</organism>
<reference evidence="4 5" key="1">
    <citation type="journal article" date="2019" name="Sci. Rep.">
        <title>Orb-weaving spider Araneus ventricosus genome elucidates the spidroin gene catalogue.</title>
        <authorList>
            <person name="Kono N."/>
            <person name="Nakamura H."/>
            <person name="Ohtoshi R."/>
            <person name="Moran D.A.P."/>
            <person name="Shinohara A."/>
            <person name="Yoshida Y."/>
            <person name="Fujiwara M."/>
            <person name="Mori M."/>
            <person name="Tomita M."/>
            <person name="Arakawa K."/>
        </authorList>
    </citation>
    <scope>NUCLEOTIDE SEQUENCE [LARGE SCALE GENOMIC DNA]</scope>
</reference>
<evidence type="ECO:0000313" key="4">
    <source>
        <dbReference type="EMBL" id="GBN16383.1"/>
    </source>
</evidence>
<keyword evidence="2" id="KW-0677">Repeat</keyword>
<dbReference type="PANTHER" id="PTHR45632:SF3">
    <property type="entry name" value="KELCH-LIKE PROTEIN 32"/>
    <property type="match status" value="1"/>
</dbReference>
<dbReference type="Gene3D" id="2.120.10.80">
    <property type="entry name" value="Kelch-type beta propeller"/>
    <property type="match status" value="1"/>
</dbReference>
<dbReference type="InterPro" id="IPR011705">
    <property type="entry name" value="BACK"/>
</dbReference>